<dbReference type="Pfam" id="PF05090">
    <property type="entry name" value="HTTM"/>
    <property type="match status" value="1"/>
</dbReference>
<keyword evidence="2 8" id="KW-0812">Transmembrane</keyword>
<name>A0A8C3V2X0_CATUS</name>
<gene>
    <name evidence="10" type="primary">GGCX</name>
</gene>
<evidence type="ECO:0000256" key="7">
    <source>
        <dbReference type="SAM" id="MobiDB-lite"/>
    </source>
</evidence>
<proteinExistence type="predicted"/>
<feature type="domain" description="HTTM-like" evidence="9">
    <location>
        <begin position="55"/>
        <end position="314"/>
    </location>
</feature>
<feature type="region of interest" description="Disordered" evidence="7">
    <location>
        <begin position="1"/>
        <end position="29"/>
    </location>
</feature>
<keyword evidence="11" id="KW-1185">Reference proteome</keyword>
<feature type="region of interest" description="Disordered" evidence="7">
    <location>
        <begin position="743"/>
        <end position="795"/>
    </location>
</feature>
<dbReference type="Proteomes" id="UP000694563">
    <property type="component" value="Chromosome 27"/>
</dbReference>
<dbReference type="InterPro" id="IPR007782">
    <property type="entry name" value="VKG_COase"/>
</dbReference>
<feature type="transmembrane region" description="Helical" evidence="8">
    <location>
        <begin position="252"/>
        <end position="271"/>
    </location>
</feature>
<evidence type="ECO:0000256" key="4">
    <source>
        <dbReference type="ARBA" id="ARBA00023136"/>
    </source>
</evidence>
<organism evidence="10 11">
    <name type="scientific">Catharus ustulatus</name>
    <name type="common">Russet-backed thrush</name>
    <name type="synonym">Hylocichla ustulatus</name>
    <dbReference type="NCBI Taxonomy" id="91951"/>
    <lineage>
        <taxon>Eukaryota</taxon>
        <taxon>Metazoa</taxon>
        <taxon>Chordata</taxon>
        <taxon>Craniata</taxon>
        <taxon>Vertebrata</taxon>
        <taxon>Euteleostomi</taxon>
        <taxon>Archelosauria</taxon>
        <taxon>Archosauria</taxon>
        <taxon>Dinosauria</taxon>
        <taxon>Saurischia</taxon>
        <taxon>Theropoda</taxon>
        <taxon>Coelurosauria</taxon>
        <taxon>Aves</taxon>
        <taxon>Neognathae</taxon>
        <taxon>Neoaves</taxon>
        <taxon>Telluraves</taxon>
        <taxon>Australaves</taxon>
        <taxon>Passeriformes</taxon>
        <taxon>Turdidae</taxon>
        <taxon>Catharus</taxon>
    </lineage>
</organism>
<evidence type="ECO:0000256" key="8">
    <source>
        <dbReference type="SAM" id="Phobius"/>
    </source>
</evidence>
<evidence type="ECO:0000256" key="3">
    <source>
        <dbReference type="ARBA" id="ARBA00022989"/>
    </source>
</evidence>
<evidence type="ECO:0000256" key="6">
    <source>
        <dbReference type="ARBA" id="ARBA00023239"/>
    </source>
</evidence>
<feature type="transmembrane region" description="Helical" evidence="8">
    <location>
        <begin position="115"/>
        <end position="148"/>
    </location>
</feature>
<sequence length="795" mass="90452">QNTPAASPRTTPSPDTSRPTGSPKSSGTDFGLARRLLGFELRDLTRWHRFVRLLHRPQDPAALGAFRAAFGLLMALDVPQERGLGHLDQRYLDGLDVCRFPLLPFLQPLPLDWMYLLYTIMFLGALGIMLGCCYRLSCVAFLCPYWYLLLLDKTSWNNHSYLYGLLGFQLALLGADRYGSVDGLFRPRKRNAHVPLWNYTLLRAQVFIVYFIAGLKKLDADWVEGFSMGTLARHWLFAPFRLVLSEELTSRLVVHGGGLVLDLSAGFLLFFDATRPLALVFVTYFHCMNSQLFSIGMFSYTMLATNGLFCHPEWPRRLLSRCPLWLQGWLPSTKPPQPSPDCHYRGSGAQGGLQLRQHLAAAFTILYVLEQLFLPYSHFITQGYNNWTNGLYGYSWDMMVHSRFHQHVKITYRDGLTGEVGYLKPGAFTQSRRWRDHADMLKQYSACLSQLLPRYNVSQPQIYFDVWVSINERFQQRLVDPRVDLVRAPWSPWTPTPWLLPLLVDLSPWRQRLQELEAQLDGHTDTVFIADFPGLHLENFVSEDLGNTSLRVLRGKVLVELVEQQQNYSLQEGEGMQLPAGQYHKVHTVSPEPSCYMYLYVNTTALELERNLTRLRELRERVRNGTEQSPLPPELRPLLGEPPPTGVPLDPVVSLFLRREQREQRREQESSLAQRLRRFLRRKFFLFRRRSVPAPPVPLSPAAPPRCHCCPRSALMTLIALRNLALGRPSPERLAQEVAFATGFSVPHRPPAPRPGHPRRSNKPNPPPASPQIGGGRGEGRGRGRGGFQGSGAAS</sequence>
<keyword evidence="3 8" id="KW-1133">Transmembrane helix</keyword>
<reference evidence="10" key="2">
    <citation type="submission" date="2025-08" db="UniProtKB">
        <authorList>
            <consortium name="Ensembl"/>
        </authorList>
    </citation>
    <scope>IDENTIFICATION</scope>
</reference>
<evidence type="ECO:0000259" key="9">
    <source>
        <dbReference type="SMART" id="SM00752"/>
    </source>
</evidence>
<dbReference type="GO" id="GO:0012505">
    <property type="term" value="C:endomembrane system"/>
    <property type="evidence" value="ECO:0007669"/>
    <property type="project" value="UniProtKB-SubCell"/>
</dbReference>
<feature type="transmembrane region" description="Helical" evidence="8">
    <location>
        <begin position="278"/>
        <end position="303"/>
    </location>
</feature>
<evidence type="ECO:0000256" key="2">
    <source>
        <dbReference type="ARBA" id="ARBA00022692"/>
    </source>
</evidence>
<evidence type="ECO:0000313" key="10">
    <source>
        <dbReference type="Ensembl" id="ENSCUSP00005024323.1"/>
    </source>
</evidence>
<feature type="transmembrane region" description="Helical" evidence="8">
    <location>
        <begin position="160"/>
        <end position="175"/>
    </location>
</feature>
<evidence type="ECO:0000256" key="1">
    <source>
        <dbReference type="ARBA" id="ARBA00004127"/>
    </source>
</evidence>
<comment type="subcellular location">
    <subcellularLocation>
        <location evidence="1">Endomembrane system</location>
        <topology evidence="1">Multi-pass membrane protein</topology>
    </subcellularLocation>
</comment>
<feature type="compositionally biased region" description="Pro residues" evidence="7">
    <location>
        <begin position="630"/>
        <end position="643"/>
    </location>
</feature>
<keyword evidence="5" id="KW-1015">Disulfide bond</keyword>
<feature type="transmembrane region" description="Helical" evidence="8">
    <location>
        <begin position="196"/>
        <end position="213"/>
    </location>
</feature>
<evidence type="ECO:0000313" key="11">
    <source>
        <dbReference type="Proteomes" id="UP000694563"/>
    </source>
</evidence>
<dbReference type="Pfam" id="PF22777">
    <property type="entry name" value="VKGC_lumenal_dom"/>
    <property type="match status" value="1"/>
</dbReference>
<keyword evidence="4 8" id="KW-0472">Membrane</keyword>
<dbReference type="AlphaFoldDB" id="A0A8C3V2X0"/>
<keyword evidence="6" id="KW-0456">Lyase</keyword>
<protein>
    <submittedName>
        <fullName evidence="10">Gamma-glutamyl carboxylase</fullName>
    </submittedName>
</protein>
<dbReference type="PANTHER" id="PTHR12639:SF6">
    <property type="entry name" value="VITAMIN K-DEPENDENT GAMMA-CARBOXYLASE"/>
    <property type="match status" value="1"/>
</dbReference>
<dbReference type="InterPro" id="IPR053935">
    <property type="entry name" value="VKGC_lumenal_dom"/>
</dbReference>
<dbReference type="PANTHER" id="PTHR12639">
    <property type="entry name" value="VITAMIN K-DEPENDENT GAMMA-CARBOXYLASE"/>
    <property type="match status" value="1"/>
</dbReference>
<dbReference type="SMART" id="SM00752">
    <property type="entry name" value="HTTM"/>
    <property type="match status" value="1"/>
</dbReference>
<dbReference type="Ensembl" id="ENSCUST00005025191.1">
    <property type="protein sequence ID" value="ENSCUSP00005024323.1"/>
    <property type="gene ID" value="ENSCUSG00005015155.1"/>
</dbReference>
<reference evidence="10" key="1">
    <citation type="submission" date="2020-10" db="EMBL/GenBank/DDBJ databases">
        <title>Catharus ustulatus (Swainson's thrush) genome, bCatUst1, primary haplotype v2.</title>
        <authorList>
            <person name="Delmore K."/>
            <person name="Vafadar M."/>
            <person name="Formenti G."/>
            <person name="Chow W."/>
            <person name="Pelan S."/>
            <person name="Howe K."/>
            <person name="Rhie A."/>
            <person name="Mountcastle J."/>
            <person name="Haase B."/>
            <person name="Fedrigo O."/>
            <person name="Jarvis E.D."/>
        </authorList>
    </citation>
    <scope>NUCLEOTIDE SEQUENCE [LARGE SCALE GENOMIC DNA]</scope>
</reference>
<reference evidence="10" key="3">
    <citation type="submission" date="2025-09" db="UniProtKB">
        <authorList>
            <consortium name="Ensembl"/>
        </authorList>
    </citation>
    <scope>IDENTIFICATION</scope>
</reference>
<feature type="compositionally biased region" description="Low complexity" evidence="7">
    <location>
        <begin position="1"/>
        <end position="23"/>
    </location>
</feature>
<feature type="region of interest" description="Disordered" evidence="7">
    <location>
        <begin position="623"/>
        <end position="643"/>
    </location>
</feature>
<dbReference type="InterPro" id="IPR053934">
    <property type="entry name" value="HTTM_dom"/>
</dbReference>
<dbReference type="GO" id="GO:0008488">
    <property type="term" value="F:gamma-glutamyl carboxylase activity"/>
    <property type="evidence" value="ECO:0007669"/>
    <property type="project" value="InterPro"/>
</dbReference>
<evidence type="ECO:0000256" key="5">
    <source>
        <dbReference type="ARBA" id="ARBA00023157"/>
    </source>
</evidence>
<feature type="compositionally biased region" description="Gly residues" evidence="7">
    <location>
        <begin position="785"/>
        <end position="795"/>
    </location>
</feature>
<dbReference type="CDD" id="cd02208">
    <property type="entry name" value="cupin_RmlC-like"/>
    <property type="match status" value="1"/>
</dbReference>
<dbReference type="GO" id="GO:0019842">
    <property type="term" value="F:vitamin binding"/>
    <property type="evidence" value="ECO:0007669"/>
    <property type="project" value="TreeGrafter"/>
</dbReference>
<accession>A0A8C3V2X0</accession>
<dbReference type="InterPro" id="IPR011020">
    <property type="entry name" value="HTTM-like"/>
</dbReference>